<dbReference type="AlphaFoldDB" id="H1Y7A1"/>
<accession>H1Y7A1</accession>
<dbReference type="EMBL" id="CM001403">
    <property type="protein sequence ID" value="EHQ28988.1"/>
    <property type="molecule type" value="Genomic_DNA"/>
</dbReference>
<evidence type="ECO:0000313" key="3">
    <source>
        <dbReference type="EMBL" id="EHQ28988.1"/>
    </source>
</evidence>
<feature type="chain" id="PRO_5003558385" description="DUF5689 domain-containing protein" evidence="1">
    <location>
        <begin position="20"/>
        <end position="524"/>
    </location>
</feature>
<protein>
    <recommendedName>
        <fullName evidence="2">DUF5689 domain-containing protein</fullName>
    </recommendedName>
</protein>
<evidence type="ECO:0000313" key="4">
    <source>
        <dbReference type="Proteomes" id="UP000002774"/>
    </source>
</evidence>
<feature type="signal peptide" evidence="1">
    <location>
        <begin position="1"/>
        <end position="19"/>
    </location>
</feature>
<evidence type="ECO:0000256" key="1">
    <source>
        <dbReference type="SAM" id="SignalP"/>
    </source>
</evidence>
<dbReference type="RefSeq" id="WP_008509993.1">
    <property type="nucleotide sequence ID" value="NZ_CM001403.1"/>
</dbReference>
<dbReference type="OrthoDB" id="1111074at2"/>
<evidence type="ECO:0000259" key="2">
    <source>
        <dbReference type="Pfam" id="PF18942"/>
    </source>
</evidence>
<gene>
    <name evidence="3" type="ORF">Mucpa_4904</name>
</gene>
<feature type="domain" description="DUF5689" evidence="2">
    <location>
        <begin position="35"/>
        <end position="246"/>
    </location>
</feature>
<sequence length="524" mass="55182">MKKIIFYAFMLLAPAAVWTGCQKGNNYPGGQISPVMPIMDVKSIYKGTDVTLDTKNMAGSHQVSGIVISDFSAGNMPAWLLVLQDHRRLSKYQGIAISLGTEAAKYTSGDSVTIEVAGGVLKRMNGILQITNLPAGSVTKIASGRAAGITQATTTAVLKDPAFYESTLVAIVKGSFDPLPVATDQFSGDKVLTDGYDNLTFHTEATATFASNVPPINANYYAIVFNTVGANGSLTPQLRVRTLADINVLGSSIAPLIVSGFINDVSGTDGNYEYIQLLATRDINFAETPFAVVVCNNAGASTPVGFPTNGWATGGGSVTPATTFKTFKFNLTSGTAKKGTFVYVGGAAKTINGPSSTSIASSNWIRSFNYTTQDGDGFGTRNGGFFANSGNAFGMAVFSGTNVTKDTEPIDVLFVSTGGSLYSAGPPVVGYKITTTDFYDTVNPITLQSQPYYRQGSNTVALSYTTPADAGFFYKLGGVYNARLGKWIKARSQQTIILTKTSTLTEIEGEFPAGSGIVPTALKD</sequence>
<keyword evidence="4" id="KW-1185">Reference proteome</keyword>
<dbReference type="InterPro" id="IPR043744">
    <property type="entry name" value="DUF5689"/>
</dbReference>
<dbReference type="Pfam" id="PF18942">
    <property type="entry name" value="DUF5689"/>
    <property type="match status" value="1"/>
</dbReference>
<reference evidence="3" key="1">
    <citation type="submission" date="2011-09" db="EMBL/GenBank/DDBJ databases">
        <title>The permanent draft genome of Mucilaginibacter paludis DSM 18603.</title>
        <authorList>
            <consortium name="US DOE Joint Genome Institute (JGI-PGF)"/>
            <person name="Lucas S."/>
            <person name="Han J."/>
            <person name="Lapidus A."/>
            <person name="Bruce D."/>
            <person name="Goodwin L."/>
            <person name="Pitluck S."/>
            <person name="Peters L."/>
            <person name="Kyrpides N."/>
            <person name="Mavromatis K."/>
            <person name="Ivanova N."/>
            <person name="Mikhailova N."/>
            <person name="Held B."/>
            <person name="Detter J.C."/>
            <person name="Tapia R."/>
            <person name="Han C."/>
            <person name="Land M."/>
            <person name="Hauser L."/>
            <person name="Markowitz V."/>
            <person name="Cheng J.-F."/>
            <person name="Hugenholtz P."/>
            <person name="Woyke T."/>
            <person name="Wu D."/>
            <person name="Tindall B."/>
            <person name="Brambilla E."/>
            <person name="Klenk H.-P."/>
            <person name="Eisen J.A."/>
        </authorList>
    </citation>
    <scope>NUCLEOTIDE SEQUENCE [LARGE SCALE GENOMIC DNA]</scope>
    <source>
        <strain evidence="3">DSM 18603</strain>
    </source>
</reference>
<dbReference type="eggNOG" id="COG3391">
    <property type="taxonomic scope" value="Bacteria"/>
</dbReference>
<keyword evidence="1" id="KW-0732">Signal</keyword>
<dbReference type="HOGENOM" id="CLU_537355_0_0_10"/>
<dbReference type="PROSITE" id="PS51257">
    <property type="entry name" value="PROKAR_LIPOPROTEIN"/>
    <property type="match status" value="1"/>
</dbReference>
<organism evidence="3 4">
    <name type="scientific">Mucilaginibacter paludis DSM 18603</name>
    <dbReference type="NCBI Taxonomy" id="714943"/>
    <lineage>
        <taxon>Bacteria</taxon>
        <taxon>Pseudomonadati</taxon>
        <taxon>Bacteroidota</taxon>
        <taxon>Sphingobacteriia</taxon>
        <taxon>Sphingobacteriales</taxon>
        <taxon>Sphingobacteriaceae</taxon>
        <taxon>Mucilaginibacter</taxon>
    </lineage>
</organism>
<dbReference type="STRING" id="714943.Mucpa_4904"/>
<proteinExistence type="predicted"/>
<name>H1Y7A1_9SPHI</name>
<dbReference type="Proteomes" id="UP000002774">
    <property type="component" value="Chromosome"/>
</dbReference>